<comment type="caution">
    <text evidence="10">The sequence shown here is derived from an EMBL/GenBank/DDBJ whole genome shotgun (WGS) entry which is preliminary data.</text>
</comment>
<feature type="domain" description="p-hydroxybenzoic acid efflux pump subunit AaeA-like beta-barrel" evidence="9">
    <location>
        <begin position="305"/>
        <end position="392"/>
    </location>
</feature>
<gene>
    <name evidence="10" type="ORF">GRAN_4490</name>
</gene>
<dbReference type="AlphaFoldDB" id="A0A4Q0T1R9"/>
<dbReference type="InterPro" id="IPR058624">
    <property type="entry name" value="MdtA-like_HH"/>
</dbReference>
<dbReference type="Gene3D" id="1.10.287.470">
    <property type="entry name" value="Helix hairpin bin"/>
    <property type="match status" value="1"/>
</dbReference>
<dbReference type="InterPro" id="IPR058625">
    <property type="entry name" value="MdtA-like_BSH"/>
</dbReference>
<evidence type="ECO:0000259" key="7">
    <source>
        <dbReference type="Pfam" id="PF25876"/>
    </source>
</evidence>
<name>A0A4Q0T1R9_9BACT</name>
<keyword evidence="4 6" id="KW-0472">Membrane</keyword>
<dbReference type="Gene3D" id="2.40.50.100">
    <property type="match status" value="1"/>
</dbReference>
<dbReference type="GO" id="GO:0055085">
    <property type="term" value="P:transmembrane transport"/>
    <property type="evidence" value="ECO:0007669"/>
    <property type="project" value="InterPro"/>
</dbReference>
<evidence type="ECO:0000256" key="3">
    <source>
        <dbReference type="ARBA" id="ARBA00022989"/>
    </source>
</evidence>
<dbReference type="OrthoDB" id="9811754at2"/>
<dbReference type="InterPro" id="IPR050739">
    <property type="entry name" value="MFP"/>
</dbReference>
<feature type="coiled-coil region" evidence="5">
    <location>
        <begin position="92"/>
        <end position="144"/>
    </location>
</feature>
<dbReference type="RefSeq" id="WP_128915020.1">
    <property type="nucleotide sequence ID" value="NZ_RDSM01000003.1"/>
</dbReference>
<dbReference type="GO" id="GO:0016020">
    <property type="term" value="C:membrane"/>
    <property type="evidence" value="ECO:0007669"/>
    <property type="project" value="UniProtKB-SubCell"/>
</dbReference>
<evidence type="ECO:0000256" key="5">
    <source>
        <dbReference type="SAM" id="Coils"/>
    </source>
</evidence>
<dbReference type="Pfam" id="PF25963">
    <property type="entry name" value="Beta-barrel_AAEA"/>
    <property type="match status" value="1"/>
</dbReference>
<reference evidence="11" key="2">
    <citation type="submission" date="2019-02" db="EMBL/GenBank/DDBJ databases">
        <title>Granulicella sibirica sp. nov., a psychrotolerant acidobacterium isolated from an organic soil layer in forested tundra, West Siberia.</title>
        <authorList>
            <person name="Oshkin I.Y."/>
            <person name="Kulichevskaya I.S."/>
            <person name="Rijpstra W.I.C."/>
            <person name="Sinninghe Damste J.S."/>
            <person name="Rakitin A.L."/>
            <person name="Ravin N.V."/>
            <person name="Dedysh S.N."/>
        </authorList>
    </citation>
    <scope>NUCLEOTIDE SEQUENCE [LARGE SCALE GENOMIC DNA]</scope>
    <source>
        <strain evidence="11">AF10</strain>
    </source>
</reference>
<feature type="transmembrane region" description="Helical" evidence="6">
    <location>
        <begin position="16"/>
        <end position="35"/>
    </location>
</feature>
<evidence type="ECO:0000256" key="6">
    <source>
        <dbReference type="SAM" id="Phobius"/>
    </source>
</evidence>
<dbReference type="Gene3D" id="2.40.30.170">
    <property type="match status" value="1"/>
</dbReference>
<keyword evidence="3 6" id="KW-1133">Transmembrane helix</keyword>
<feature type="domain" description="Multidrug resistance protein MdtA-like alpha-helical hairpin" evidence="7">
    <location>
        <begin position="148"/>
        <end position="208"/>
    </location>
</feature>
<evidence type="ECO:0000313" key="11">
    <source>
        <dbReference type="Proteomes" id="UP000289437"/>
    </source>
</evidence>
<dbReference type="SUPFAM" id="SSF111369">
    <property type="entry name" value="HlyD-like secretion proteins"/>
    <property type="match status" value="2"/>
</dbReference>
<evidence type="ECO:0000259" key="8">
    <source>
        <dbReference type="Pfam" id="PF25917"/>
    </source>
</evidence>
<evidence type="ECO:0000259" key="9">
    <source>
        <dbReference type="Pfam" id="PF25963"/>
    </source>
</evidence>
<feature type="domain" description="Multidrug resistance protein MdtA-like barrel-sandwich hybrid" evidence="8">
    <location>
        <begin position="54"/>
        <end position="291"/>
    </location>
</feature>
<evidence type="ECO:0000256" key="4">
    <source>
        <dbReference type="ARBA" id="ARBA00023136"/>
    </source>
</evidence>
<dbReference type="Pfam" id="PF25917">
    <property type="entry name" value="BSH_RND"/>
    <property type="match status" value="1"/>
</dbReference>
<keyword evidence="2 6" id="KW-0812">Transmembrane</keyword>
<evidence type="ECO:0000256" key="1">
    <source>
        <dbReference type="ARBA" id="ARBA00004167"/>
    </source>
</evidence>
<feature type="coiled-coil region" evidence="5">
    <location>
        <begin position="183"/>
        <end position="217"/>
    </location>
</feature>
<reference evidence="10 11" key="1">
    <citation type="submission" date="2018-11" db="EMBL/GenBank/DDBJ databases">
        <authorList>
            <person name="Mardanov A.V."/>
            <person name="Ravin N.V."/>
            <person name="Dedysh S.N."/>
        </authorList>
    </citation>
    <scope>NUCLEOTIDE SEQUENCE [LARGE SCALE GENOMIC DNA]</scope>
    <source>
        <strain evidence="10 11">AF10</strain>
    </source>
</reference>
<comment type="subcellular location">
    <subcellularLocation>
        <location evidence="1">Membrane</location>
        <topology evidence="1">Single-pass membrane protein</topology>
    </subcellularLocation>
</comment>
<organism evidence="10 11">
    <name type="scientific">Granulicella sibirica</name>
    <dbReference type="NCBI Taxonomy" id="2479048"/>
    <lineage>
        <taxon>Bacteria</taxon>
        <taxon>Pseudomonadati</taxon>
        <taxon>Acidobacteriota</taxon>
        <taxon>Terriglobia</taxon>
        <taxon>Terriglobales</taxon>
        <taxon>Acidobacteriaceae</taxon>
        <taxon>Granulicella</taxon>
    </lineage>
</organism>
<dbReference type="PANTHER" id="PTHR30386:SF26">
    <property type="entry name" value="TRANSPORT PROTEIN COMB"/>
    <property type="match status" value="1"/>
</dbReference>
<protein>
    <submittedName>
        <fullName evidence="10">Membrane fusion component of tripartite multidrug resistance system</fullName>
    </submittedName>
</protein>
<dbReference type="PANTHER" id="PTHR30386">
    <property type="entry name" value="MEMBRANE FUSION SUBUNIT OF EMRAB-TOLC MULTIDRUG EFFLUX PUMP"/>
    <property type="match status" value="1"/>
</dbReference>
<keyword evidence="11" id="KW-1185">Reference proteome</keyword>
<evidence type="ECO:0000256" key="2">
    <source>
        <dbReference type="ARBA" id="ARBA00022692"/>
    </source>
</evidence>
<dbReference type="Proteomes" id="UP000289437">
    <property type="component" value="Unassembled WGS sequence"/>
</dbReference>
<evidence type="ECO:0000313" key="10">
    <source>
        <dbReference type="EMBL" id="RXH55386.1"/>
    </source>
</evidence>
<proteinExistence type="predicted"/>
<keyword evidence="5" id="KW-0175">Coiled coil</keyword>
<accession>A0A4Q0T1R9</accession>
<sequence length="396" mass="42311">MAAQDSPNQTSLPRRLIVGSLVAIAILALAVWFIAPGSVSTNDAQIDGHIHPLNARVSGTIVWVNPIVDDTHFVKAGTVLARLDSNDYEPTVDRLQGDVQSTEAQLSSAKLNVDISEATSVSRLSVAKAAVDEAQAEKDTAEAQSLAAAAAVTQSNAVFKRAEDDRKRYLALFESHEISQSEYDQRATEAATAEAQLRAAEANLSAARQHIASAAQRITERKSDVLAAQTAPQQIASARANVLRVNGDLRKTKASLKDAVLNLSYTEIVAPVDGVIGRKQIEVGQRISAGSLILTLTPPDEIWAIANFKETQLQRMKIGQTATIHIDSSGEDLSGTVESLGGATGAKYALLPPENATGNYVKVVQRVPVRVRISSGRQRTSLVPGMSIEVRVDTRL</sequence>
<dbReference type="InterPro" id="IPR058634">
    <property type="entry name" value="AaeA-lik-b-barrel"/>
</dbReference>
<dbReference type="EMBL" id="RDSM01000003">
    <property type="protein sequence ID" value="RXH55386.1"/>
    <property type="molecule type" value="Genomic_DNA"/>
</dbReference>
<dbReference type="Pfam" id="PF25876">
    <property type="entry name" value="HH_MFP_RND"/>
    <property type="match status" value="1"/>
</dbReference>